<proteinExistence type="predicted"/>
<dbReference type="EMBL" id="JAYRBN010000116">
    <property type="protein sequence ID" value="KAL2721762.1"/>
    <property type="molecule type" value="Genomic_DNA"/>
</dbReference>
<accession>A0ABD2AN73</accession>
<sequence>MVHNVNVIYILHFWFPLRIINVMALHHFSIIVYTNHCHGNELVNTCVVDHDQLVRQKIFYKHKYYKYLIFVKVCLMQKITSGLYFLDDPLNGL</sequence>
<feature type="transmembrane region" description="Helical" evidence="1">
    <location>
        <begin position="64"/>
        <end position="86"/>
    </location>
</feature>
<keyword evidence="1" id="KW-0472">Membrane</keyword>
<evidence type="ECO:0008006" key="4">
    <source>
        <dbReference type="Google" id="ProtNLM"/>
    </source>
</evidence>
<protein>
    <recommendedName>
        <fullName evidence="4">Secreted protein</fullName>
    </recommendedName>
</protein>
<organism evidence="2 3">
    <name type="scientific">Vespula maculifrons</name>
    <name type="common">Eastern yellow jacket</name>
    <name type="synonym">Wasp</name>
    <dbReference type="NCBI Taxonomy" id="7453"/>
    <lineage>
        <taxon>Eukaryota</taxon>
        <taxon>Metazoa</taxon>
        <taxon>Ecdysozoa</taxon>
        <taxon>Arthropoda</taxon>
        <taxon>Hexapoda</taxon>
        <taxon>Insecta</taxon>
        <taxon>Pterygota</taxon>
        <taxon>Neoptera</taxon>
        <taxon>Endopterygota</taxon>
        <taxon>Hymenoptera</taxon>
        <taxon>Apocrita</taxon>
        <taxon>Aculeata</taxon>
        <taxon>Vespoidea</taxon>
        <taxon>Vespidae</taxon>
        <taxon>Vespinae</taxon>
        <taxon>Vespula</taxon>
    </lineage>
</organism>
<name>A0ABD2AN73_VESMC</name>
<evidence type="ECO:0000313" key="2">
    <source>
        <dbReference type="EMBL" id="KAL2721762.1"/>
    </source>
</evidence>
<keyword evidence="1" id="KW-1133">Transmembrane helix</keyword>
<dbReference type="Proteomes" id="UP001607303">
    <property type="component" value="Unassembled WGS sequence"/>
</dbReference>
<gene>
    <name evidence="2" type="ORF">V1477_020582</name>
</gene>
<evidence type="ECO:0000256" key="1">
    <source>
        <dbReference type="SAM" id="Phobius"/>
    </source>
</evidence>
<keyword evidence="1" id="KW-0812">Transmembrane</keyword>
<comment type="caution">
    <text evidence="2">The sequence shown here is derived from an EMBL/GenBank/DDBJ whole genome shotgun (WGS) entry which is preliminary data.</text>
</comment>
<evidence type="ECO:0000313" key="3">
    <source>
        <dbReference type="Proteomes" id="UP001607303"/>
    </source>
</evidence>
<reference evidence="2 3" key="1">
    <citation type="journal article" date="2024" name="Ann. Entomol. Soc. Am.">
        <title>Genomic analyses of the southern and eastern yellowjacket wasps (Hymenoptera: Vespidae) reveal evolutionary signatures of social life.</title>
        <authorList>
            <person name="Catto M.A."/>
            <person name="Caine P.B."/>
            <person name="Orr S.E."/>
            <person name="Hunt B.G."/>
            <person name="Goodisman M.A.D."/>
        </authorList>
    </citation>
    <scope>NUCLEOTIDE SEQUENCE [LARGE SCALE GENOMIC DNA]</scope>
    <source>
        <strain evidence="2">232</strain>
        <tissue evidence="2">Head and thorax</tissue>
    </source>
</reference>
<keyword evidence="3" id="KW-1185">Reference proteome</keyword>
<dbReference type="AlphaFoldDB" id="A0ABD2AN73"/>